<feature type="transmembrane region" description="Helical" evidence="2">
    <location>
        <begin position="20"/>
        <end position="38"/>
    </location>
</feature>
<dbReference type="InterPro" id="IPR000189">
    <property type="entry name" value="Transglyc_AS"/>
</dbReference>
<dbReference type="RefSeq" id="WP_267151937.1">
    <property type="nucleotide sequence ID" value="NZ_JAPMLT010000005.1"/>
</dbReference>
<dbReference type="InterPro" id="IPR023346">
    <property type="entry name" value="Lysozyme-like_dom_sf"/>
</dbReference>
<dbReference type="PANTHER" id="PTHR37423">
    <property type="entry name" value="SOLUBLE LYTIC MUREIN TRANSGLYCOSYLASE-RELATED"/>
    <property type="match status" value="1"/>
</dbReference>
<reference evidence="4 5" key="1">
    <citation type="submission" date="2022-11" db="EMBL/GenBank/DDBJ databases">
        <title>Study of microbial diversity in lake waters.</title>
        <authorList>
            <person name="Zhang J."/>
        </authorList>
    </citation>
    <scope>NUCLEOTIDE SEQUENCE [LARGE SCALE GENOMIC DNA]</scope>
    <source>
        <strain evidence="4 5">DT12</strain>
    </source>
</reference>
<keyword evidence="2" id="KW-1133">Transmembrane helix</keyword>
<evidence type="ECO:0000313" key="5">
    <source>
        <dbReference type="Proteomes" id="UP001208017"/>
    </source>
</evidence>
<dbReference type="Gene3D" id="1.10.530.10">
    <property type="match status" value="1"/>
</dbReference>
<keyword evidence="2" id="KW-0472">Membrane</keyword>
<organism evidence="4 5">
    <name type="scientific">Tumebacillus lacus</name>
    <dbReference type="NCBI Taxonomy" id="2995335"/>
    <lineage>
        <taxon>Bacteria</taxon>
        <taxon>Bacillati</taxon>
        <taxon>Bacillota</taxon>
        <taxon>Bacilli</taxon>
        <taxon>Bacillales</taxon>
        <taxon>Alicyclobacillaceae</taxon>
        <taxon>Tumebacillus</taxon>
    </lineage>
</organism>
<evidence type="ECO:0000313" key="4">
    <source>
        <dbReference type="EMBL" id="MCX7570689.1"/>
    </source>
</evidence>
<feature type="domain" description="Transglycosylase SLT" evidence="3">
    <location>
        <begin position="49"/>
        <end position="160"/>
    </location>
</feature>
<accession>A0ABT3X1C1</accession>
<comment type="caution">
    <text evidence="4">The sequence shown here is derived from an EMBL/GenBank/DDBJ whole genome shotgun (WGS) entry which is preliminary data.</text>
</comment>
<dbReference type="CDD" id="cd16896">
    <property type="entry name" value="LT_Slt70-like"/>
    <property type="match status" value="1"/>
</dbReference>
<keyword evidence="5" id="KW-1185">Reference proteome</keyword>
<protein>
    <submittedName>
        <fullName evidence="4">Lytic transglycosylase domain-containing protein</fullName>
    </submittedName>
</protein>
<name>A0ABT3X1C1_9BACL</name>
<dbReference type="PANTHER" id="PTHR37423:SF5">
    <property type="entry name" value="SOLUBLE LYTIC MUREIN TRANSGLYCOSYLASE"/>
    <property type="match status" value="1"/>
</dbReference>
<comment type="similarity">
    <text evidence="1">Belongs to the transglycosylase Slt family.</text>
</comment>
<dbReference type="Pfam" id="PF01464">
    <property type="entry name" value="SLT"/>
    <property type="match status" value="1"/>
</dbReference>
<proteinExistence type="inferred from homology"/>
<sequence>MIWPRISWALTPQAKRKIGFLLSLLLIVVVMVSSNWFWRLLYPIHHEALIREAATVNGLDPLLIAALIRVESKFQAENVSRVGAVGLMQLMPDTAEWVGQQSGLPYGGVQELAVPETNIRLGAWYLANLYQQFDGNETAVIAAYNAGPGRVKGWIRDGKWDGQFATADRIPVGETRHYVQRVFYNYEKYKDIYPDY</sequence>
<dbReference type="EMBL" id="JAPMLT010000005">
    <property type="protein sequence ID" value="MCX7570689.1"/>
    <property type="molecule type" value="Genomic_DNA"/>
</dbReference>
<evidence type="ECO:0000259" key="3">
    <source>
        <dbReference type="Pfam" id="PF01464"/>
    </source>
</evidence>
<keyword evidence="2" id="KW-0812">Transmembrane</keyword>
<dbReference type="SUPFAM" id="SSF53955">
    <property type="entry name" value="Lysozyme-like"/>
    <property type="match status" value="1"/>
</dbReference>
<dbReference type="InterPro" id="IPR008258">
    <property type="entry name" value="Transglycosylase_SLT_dom_1"/>
</dbReference>
<dbReference type="PROSITE" id="PS00922">
    <property type="entry name" value="TRANSGLYCOSYLASE"/>
    <property type="match status" value="1"/>
</dbReference>
<dbReference type="Proteomes" id="UP001208017">
    <property type="component" value="Unassembled WGS sequence"/>
</dbReference>
<evidence type="ECO:0000256" key="1">
    <source>
        <dbReference type="ARBA" id="ARBA00007734"/>
    </source>
</evidence>
<gene>
    <name evidence="4" type="ORF">OS242_12000</name>
</gene>
<evidence type="ECO:0000256" key="2">
    <source>
        <dbReference type="SAM" id="Phobius"/>
    </source>
</evidence>